<name>C0BYT4_9FIRM</name>
<dbReference type="eggNOG" id="ENOG5032T6M">
    <property type="taxonomic scope" value="Bacteria"/>
</dbReference>
<protein>
    <recommendedName>
        <fullName evidence="4">ABC-2 type transporter</fullName>
    </recommendedName>
</protein>
<feature type="transmembrane region" description="Helical" evidence="1">
    <location>
        <begin position="48"/>
        <end position="68"/>
    </location>
</feature>
<reference evidence="2" key="1">
    <citation type="submission" date="2009-02" db="EMBL/GenBank/DDBJ databases">
        <authorList>
            <person name="Fulton L."/>
            <person name="Clifton S."/>
            <person name="Fulton B."/>
            <person name="Xu J."/>
            <person name="Minx P."/>
            <person name="Pepin K.H."/>
            <person name="Johnson M."/>
            <person name="Bhonagiri V."/>
            <person name="Nash W.E."/>
            <person name="Mardis E.R."/>
            <person name="Wilson R.K."/>
        </authorList>
    </citation>
    <scope>NUCLEOTIDE SEQUENCE [LARGE SCALE GENOMIC DNA]</scope>
    <source>
        <strain evidence="2">DSM 15053</strain>
    </source>
</reference>
<dbReference type="AlphaFoldDB" id="C0BYT4"/>
<dbReference type="EMBL" id="ABYI02000018">
    <property type="protein sequence ID" value="EEG75012.1"/>
    <property type="molecule type" value="Genomic_DNA"/>
</dbReference>
<feature type="transmembrane region" description="Helical" evidence="1">
    <location>
        <begin position="165"/>
        <end position="193"/>
    </location>
</feature>
<evidence type="ECO:0000256" key="1">
    <source>
        <dbReference type="SAM" id="Phobius"/>
    </source>
</evidence>
<keyword evidence="3" id="KW-1185">Reference proteome</keyword>
<feature type="transmembrane region" description="Helical" evidence="1">
    <location>
        <begin position="213"/>
        <end position="233"/>
    </location>
</feature>
<feature type="transmembrane region" description="Helical" evidence="1">
    <location>
        <begin position="133"/>
        <end position="153"/>
    </location>
</feature>
<sequence>MMKKMIELTGYGLQVYFKGSRFIMPLVVIIIYEYTMYTIMPVGVVDSFVMTCYFVFFVLVWTGLSTAADENPVMEQVQLLRVRSSFCYYVSRAAVPVVLGLLVSAVCVLFPVIQNVLNHKALFMRPLTAYDVLNAFLLVAGCSFAGGALGGLLHPRVMSDRKLAVVLTVLFSVLTAVRTGLVQEIPLFRFVLWLLPPVDKIASVYGDADEFRFVQTVLLSAALAGYAAVLFAVKSFICHKRKF</sequence>
<gene>
    <name evidence="2" type="ORF">CLOHYLEM_04973</name>
</gene>
<comment type="caution">
    <text evidence="2">The sequence shown here is derived from an EMBL/GenBank/DDBJ whole genome shotgun (WGS) entry which is preliminary data.</text>
</comment>
<organism evidence="2 3">
    <name type="scientific">[Clostridium] hylemonae DSM 15053</name>
    <dbReference type="NCBI Taxonomy" id="553973"/>
    <lineage>
        <taxon>Bacteria</taxon>
        <taxon>Bacillati</taxon>
        <taxon>Bacillota</taxon>
        <taxon>Clostridia</taxon>
        <taxon>Lachnospirales</taxon>
        <taxon>Lachnospiraceae</taxon>
    </lineage>
</organism>
<keyword evidence="1" id="KW-0812">Transmembrane</keyword>
<evidence type="ECO:0000313" key="2">
    <source>
        <dbReference type="EMBL" id="EEG75012.1"/>
    </source>
</evidence>
<dbReference type="OrthoDB" id="1652015at2"/>
<feature type="transmembrane region" description="Helical" evidence="1">
    <location>
        <begin position="21"/>
        <end position="42"/>
    </location>
</feature>
<reference evidence="2" key="2">
    <citation type="submission" date="2013-06" db="EMBL/GenBank/DDBJ databases">
        <title>Draft genome sequence of Clostridium hylemonae (DSM 15053).</title>
        <authorList>
            <person name="Sudarsanam P."/>
            <person name="Ley R."/>
            <person name="Guruge J."/>
            <person name="Turnbaugh P.J."/>
            <person name="Mahowald M."/>
            <person name="Liep D."/>
            <person name="Gordon J."/>
        </authorList>
    </citation>
    <scope>NUCLEOTIDE SEQUENCE</scope>
    <source>
        <strain evidence="2">DSM 15053</strain>
    </source>
</reference>
<keyword evidence="1" id="KW-0472">Membrane</keyword>
<feature type="transmembrane region" description="Helical" evidence="1">
    <location>
        <begin position="89"/>
        <end position="113"/>
    </location>
</feature>
<dbReference type="HOGENOM" id="CLU_099775_0_0_9"/>
<dbReference type="RefSeq" id="WP_006442306.1">
    <property type="nucleotide sequence ID" value="NZ_CP036524.1"/>
</dbReference>
<evidence type="ECO:0008006" key="4">
    <source>
        <dbReference type="Google" id="ProtNLM"/>
    </source>
</evidence>
<keyword evidence="1" id="KW-1133">Transmembrane helix</keyword>
<proteinExistence type="predicted"/>
<dbReference type="STRING" id="553973.CLOHYLEM_04973"/>
<dbReference type="Proteomes" id="UP000004893">
    <property type="component" value="Unassembled WGS sequence"/>
</dbReference>
<accession>C0BYT4</accession>
<evidence type="ECO:0000313" key="3">
    <source>
        <dbReference type="Proteomes" id="UP000004893"/>
    </source>
</evidence>